<evidence type="ECO:0000313" key="8">
    <source>
        <dbReference type="Proteomes" id="UP000830198"/>
    </source>
</evidence>
<dbReference type="Pfam" id="PF00254">
    <property type="entry name" value="FKBP_C"/>
    <property type="match status" value="1"/>
</dbReference>
<evidence type="ECO:0000256" key="5">
    <source>
        <dbReference type="SAM" id="SignalP"/>
    </source>
</evidence>
<reference evidence="7 8" key="1">
    <citation type="submission" date="2022-04" db="EMBL/GenBank/DDBJ databases">
        <title>The arsenic-methylating capacity of Chitinophaga filiformis YT5 during chitin decomposition.</title>
        <authorList>
            <person name="Chen G."/>
            <person name="Liang Y."/>
        </authorList>
    </citation>
    <scope>NUCLEOTIDE SEQUENCE [LARGE SCALE GENOMIC DNA]</scope>
    <source>
        <strain evidence="7 8">YT5</strain>
    </source>
</reference>
<comment type="similarity">
    <text evidence="4">Belongs to the FKBP-type PPIase family.</text>
</comment>
<dbReference type="PROSITE" id="PS51257">
    <property type="entry name" value="PROKAR_LIPOPROTEIN"/>
    <property type="match status" value="1"/>
</dbReference>
<evidence type="ECO:0000256" key="1">
    <source>
        <dbReference type="ARBA" id="ARBA00000971"/>
    </source>
</evidence>
<dbReference type="EC" id="5.2.1.8" evidence="4"/>
<evidence type="ECO:0000256" key="4">
    <source>
        <dbReference type="RuleBase" id="RU003915"/>
    </source>
</evidence>
<dbReference type="InterPro" id="IPR001179">
    <property type="entry name" value="PPIase_FKBP_dom"/>
</dbReference>
<dbReference type="Proteomes" id="UP000830198">
    <property type="component" value="Chromosome"/>
</dbReference>
<feature type="domain" description="PPIase FKBP-type" evidence="6">
    <location>
        <begin position="80"/>
        <end position="166"/>
    </location>
</feature>
<keyword evidence="3 4" id="KW-0413">Isomerase</keyword>
<dbReference type="GO" id="GO:0003755">
    <property type="term" value="F:peptidyl-prolyl cis-trans isomerase activity"/>
    <property type="evidence" value="ECO:0007669"/>
    <property type="project" value="UniProtKB-EC"/>
</dbReference>
<comment type="catalytic activity">
    <reaction evidence="1 3 4">
        <text>[protein]-peptidylproline (omega=180) = [protein]-peptidylproline (omega=0)</text>
        <dbReference type="Rhea" id="RHEA:16237"/>
        <dbReference type="Rhea" id="RHEA-COMP:10747"/>
        <dbReference type="Rhea" id="RHEA-COMP:10748"/>
        <dbReference type="ChEBI" id="CHEBI:83833"/>
        <dbReference type="ChEBI" id="CHEBI:83834"/>
        <dbReference type="EC" id="5.2.1.8"/>
    </reaction>
</comment>
<dbReference type="EMBL" id="CP095855">
    <property type="protein sequence ID" value="UPK68620.1"/>
    <property type="molecule type" value="Genomic_DNA"/>
</dbReference>
<keyword evidence="8" id="KW-1185">Reference proteome</keyword>
<sequence>MNAFLRATFCFLLPVSLLMACSKNEYADADIFDDVERSIVQQDSLIQGYISEHNLTMEHDFSGLYFNIEDPGDSAHPNLNAVVTINYTRSNLSDSLLDASFGDTNFDGRALKDHIVGWQIGLQKIGRGGKIFMIIPSRLAFGNMAVGNIIPANTVLVCNVELVDFK</sequence>
<dbReference type="InterPro" id="IPR046357">
    <property type="entry name" value="PPIase_dom_sf"/>
</dbReference>
<feature type="signal peptide" evidence="5">
    <location>
        <begin position="1"/>
        <end position="20"/>
    </location>
</feature>
<proteinExistence type="inferred from homology"/>
<keyword evidence="2 3" id="KW-0697">Rotamase</keyword>
<evidence type="ECO:0000256" key="3">
    <source>
        <dbReference type="PROSITE-ProRule" id="PRU00277"/>
    </source>
</evidence>
<organism evidence="7 8">
    <name type="scientific">Chitinophaga filiformis</name>
    <name type="common">Myxococcus filiformis</name>
    <name type="synonym">Flexibacter filiformis</name>
    <dbReference type="NCBI Taxonomy" id="104663"/>
    <lineage>
        <taxon>Bacteria</taxon>
        <taxon>Pseudomonadati</taxon>
        <taxon>Bacteroidota</taxon>
        <taxon>Chitinophagia</taxon>
        <taxon>Chitinophagales</taxon>
        <taxon>Chitinophagaceae</taxon>
        <taxon>Chitinophaga</taxon>
    </lineage>
</organism>
<gene>
    <name evidence="7" type="ORF">MYF79_27045</name>
</gene>
<evidence type="ECO:0000259" key="6">
    <source>
        <dbReference type="PROSITE" id="PS50059"/>
    </source>
</evidence>
<accession>A0ABY4HYD0</accession>
<evidence type="ECO:0000256" key="2">
    <source>
        <dbReference type="ARBA" id="ARBA00023110"/>
    </source>
</evidence>
<keyword evidence="5" id="KW-0732">Signal</keyword>
<dbReference type="Gene3D" id="3.10.50.40">
    <property type="match status" value="1"/>
</dbReference>
<name>A0ABY4HYD0_CHIFI</name>
<feature type="chain" id="PRO_5045975057" description="Peptidyl-prolyl cis-trans isomerase" evidence="5">
    <location>
        <begin position="21"/>
        <end position="166"/>
    </location>
</feature>
<evidence type="ECO:0000313" key="7">
    <source>
        <dbReference type="EMBL" id="UPK68620.1"/>
    </source>
</evidence>
<dbReference type="PROSITE" id="PS50059">
    <property type="entry name" value="FKBP_PPIASE"/>
    <property type="match status" value="1"/>
</dbReference>
<dbReference type="SUPFAM" id="SSF54534">
    <property type="entry name" value="FKBP-like"/>
    <property type="match status" value="1"/>
</dbReference>
<protein>
    <recommendedName>
        <fullName evidence="4">Peptidyl-prolyl cis-trans isomerase</fullName>
        <ecNumber evidence="4">5.2.1.8</ecNumber>
    </recommendedName>
</protein>
<dbReference type="RefSeq" id="WP_247811001.1">
    <property type="nucleotide sequence ID" value="NZ_CP095855.1"/>
</dbReference>